<dbReference type="InterPro" id="IPR051784">
    <property type="entry name" value="Nod_factor_ABC_transporter"/>
</dbReference>
<evidence type="ECO:0000313" key="8">
    <source>
        <dbReference type="Proteomes" id="UP000266177"/>
    </source>
</evidence>
<dbReference type="Pfam" id="PF01061">
    <property type="entry name" value="ABC2_membrane"/>
    <property type="match status" value="1"/>
</dbReference>
<feature type="transmembrane region" description="Helical" evidence="5">
    <location>
        <begin position="183"/>
        <end position="202"/>
    </location>
</feature>
<name>A0A3A3GQK6_PANTH</name>
<evidence type="ECO:0000256" key="5">
    <source>
        <dbReference type="RuleBase" id="RU361157"/>
    </source>
</evidence>
<feature type="domain" description="ABC transmembrane type-2" evidence="6">
    <location>
        <begin position="41"/>
        <end position="265"/>
    </location>
</feature>
<keyword evidence="4 5" id="KW-0472">Membrane</keyword>
<dbReference type="GO" id="GO:0140359">
    <property type="term" value="F:ABC-type transporter activity"/>
    <property type="evidence" value="ECO:0007669"/>
    <property type="project" value="InterPro"/>
</dbReference>
<evidence type="ECO:0000256" key="3">
    <source>
        <dbReference type="ARBA" id="ARBA00022989"/>
    </source>
</evidence>
<proteinExistence type="inferred from homology"/>
<feature type="transmembrane region" description="Helical" evidence="5">
    <location>
        <begin position="156"/>
        <end position="177"/>
    </location>
</feature>
<feature type="transmembrane region" description="Helical" evidence="5">
    <location>
        <begin position="76"/>
        <end position="94"/>
    </location>
</feature>
<evidence type="ECO:0000256" key="2">
    <source>
        <dbReference type="ARBA" id="ARBA00022692"/>
    </source>
</evidence>
<feature type="transmembrane region" description="Helical" evidence="5">
    <location>
        <begin position="131"/>
        <end position="149"/>
    </location>
</feature>
<evidence type="ECO:0000256" key="1">
    <source>
        <dbReference type="ARBA" id="ARBA00004141"/>
    </source>
</evidence>
<organism evidence="7 8">
    <name type="scientific">Paenibacillus thiaminolyticus</name>
    <name type="common">Bacillus thiaminolyticus</name>
    <dbReference type="NCBI Taxonomy" id="49283"/>
    <lineage>
        <taxon>Bacteria</taxon>
        <taxon>Bacillati</taxon>
        <taxon>Bacillota</taxon>
        <taxon>Bacilli</taxon>
        <taxon>Bacillales</taxon>
        <taxon>Paenibacillaceae</taxon>
        <taxon>Paenibacillus</taxon>
    </lineage>
</organism>
<dbReference type="AlphaFoldDB" id="A0A3A3GQK6"/>
<keyword evidence="5" id="KW-1003">Cell membrane</keyword>
<keyword evidence="3 5" id="KW-1133">Transmembrane helix</keyword>
<comment type="caution">
    <text evidence="7">The sequence shown here is derived from an EMBL/GenBank/DDBJ whole genome shotgun (WGS) entry which is preliminary data.</text>
</comment>
<evidence type="ECO:0000259" key="6">
    <source>
        <dbReference type="PROSITE" id="PS51012"/>
    </source>
</evidence>
<dbReference type="PANTHER" id="PTHR43229">
    <property type="entry name" value="NODULATION PROTEIN J"/>
    <property type="match status" value="1"/>
</dbReference>
<dbReference type="Proteomes" id="UP000266177">
    <property type="component" value="Unassembled WGS sequence"/>
</dbReference>
<evidence type="ECO:0000313" key="7">
    <source>
        <dbReference type="EMBL" id="RJG26841.1"/>
    </source>
</evidence>
<dbReference type="InterPro" id="IPR047817">
    <property type="entry name" value="ABC2_TM_bact-type"/>
</dbReference>
<dbReference type="GO" id="GO:0005886">
    <property type="term" value="C:plasma membrane"/>
    <property type="evidence" value="ECO:0007669"/>
    <property type="project" value="UniProtKB-SubCell"/>
</dbReference>
<gene>
    <name evidence="7" type="ORF">DQX05_02120</name>
</gene>
<protein>
    <recommendedName>
        <fullName evidence="5">Transport permease protein</fullName>
    </recommendedName>
</protein>
<feature type="transmembrane region" description="Helical" evidence="5">
    <location>
        <begin position="240"/>
        <end position="258"/>
    </location>
</feature>
<evidence type="ECO:0000256" key="4">
    <source>
        <dbReference type="ARBA" id="ARBA00023136"/>
    </source>
</evidence>
<keyword evidence="2 5" id="KW-0812">Transmembrane</keyword>
<reference evidence="7 8" key="1">
    <citation type="submission" date="2018-09" db="EMBL/GenBank/DDBJ databases">
        <title>Paenibacillus SK2017-BO5.</title>
        <authorList>
            <person name="Piskunova J.V."/>
            <person name="Dubiley S.A."/>
            <person name="Severinov K.V."/>
        </authorList>
    </citation>
    <scope>NUCLEOTIDE SEQUENCE [LARGE SCALE GENOMIC DNA]</scope>
    <source>
        <strain evidence="7 8">BO5</strain>
    </source>
</reference>
<comment type="similarity">
    <text evidence="5">Belongs to the ABC-2 integral membrane protein family.</text>
</comment>
<accession>A0A3A3GQK6</accession>
<dbReference type="InterPro" id="IPR013525">
    <property type="entry name" value="ABC2_TM"/>
</dbReference>
<dbReference type="PANTHER" id="PTHR43229:SF3">
    <property type="entry name" value="ABC-TYPE MULTIDRUG TRANSPORT SYSTEM, PERMEASE COMPONENT"/>
    <property type="match status" value="1"/>
</dbReference>
<dbReference type="OrthoDB" id="163141at2"/>
<dbReference type="EMBL" id="QYZD01000001">
    <property type="protein sequence ID" value="RJG26841.1"/>
    <property type="molecule type" value="Genomic_DNA"/>
</dbReference>
<keyword evidence="5" id="KW-0813">Transport</keyword>
<sequence length="268" mass="29857">MNPAITPHPNSEAASAPLQGPGRALTELSILFRIQFAIIRDSWVWVLLMATMFPLTTMMFMTFFMDNPSEEMITRIIAGNLIFGIIVTGMNSMGQEISWQKHQGHFTYYASLPISKMSFVAANLLRGLMSTLPSTVLLAVIGSIGYGIAFQLSWGMPLVIILSLASVVGIGVCIGFWSPNHQLTNMVCQVLMMFITFLSPVMMDMQQLPLPLQWVSYLFPTTYAADAMRTVLLIGWTDGVMWNCVVLLAFSIVTLFVINKLVKWRVSE</sequence>
<feature type="transmembrane region" description="Helical" evidence="5">
    <location>
        <begin position="43"/>
        <end position="64"/>
    </location>
</feature>
<dbReference type="PROSITE" id="PS51012">
    <property type="entry name" value="ABC_TM2"/>
    <property type="match status" value="1"/>
</dbReference>
<comment type="subcellular location">
    <subcellularLocation>
        <location evidence="5">Cell membrane</location>
        <topology evidence="5">Multi-pass membrane protein</topology>
    </subcellularLocation>
    <subcellularLocation>
        <location evidence="1">Membrane</location>
        <topology evidence="1">Multi-pass membrane protein</topology>
    </subcellularLocation>
</comment>
<dbReference type="RefSeq" id="WP_119790440.1">
    <property type="nucleotide sequence ID" value="NZ_QYZD01000001.1"/>
</dbReference>